<dbReference type="Gramene" id="mRNA:HanXRQr2_Chr09g0375561">
    <property type="protein sequence ID" value="mRNA:HanXRQr2_Chr09g0375561"/>
    <property type="gene ID" value="HanXRQr2_Chr09g0375561"/>
</dbReference>
<dbReference type="OMA" id="NNKGRRC"/>
<dbReference type="GO" id="GO:0000911">
    <property type="term" value="P:cytokinesis by cell plate formation"/>
    <property type="evidence" value="ECO:0000318"/>
    <property type="project" value="GO_Central"/>
</dbReference>
<dbReference type="PANTHER" id="PTHR35728">
    <property type="entry name" value="MICROTUBULE-BINDING PROTEIN TANGLED-RELATED"/>
    <property type="match status" value="1"/>
</dbReference>
<dbReference type="FunCoup" id="A0A251TWJ4">
    <property type="interactions" value="274"/>
</dbReference>
<dbReference type="GO" id="GO:2000694">
    <property type="term" value="P:regulation of phragmoplast microtubule organization"/>
    <property type="evidence" value="ECO:0007669"/>
    <property type="project" value="InterPro"/>
</dbReference>
<evidence type="ECO:0008006" key="5">
    <source>
        <dbReference type="Google" id="ProtNLM"/>
    </source>
</evidence>
<dbReference type="GO" id="GO:0009574">
    <property type="term" value="C:preprophase band"/>
    <property type="evidence" value="ECO:0000318"/>
    <property type="project" value="GO_Central"/>
</dbReference>
<dbReference type="OrthoDB" id="1939732at2759"/>
<dbReference type="GO" id="GO:0005875">
    <property type="term" value="C:microtubule associated complex"/>
    <property type="evidence" value="ECO:0000318"/>
    <property type="project" value="GO_Central"/>
</dbReference>
<dbReference type="EMBL" id="CM007898">
    <property type="protein sequence ID" value="OTG14351.1"/>
    <property type="molecule type" value="Genomic_DNA"/>
</dbReference>
<protein>
    <recommendedName>
        <fullName evidence="5">Microtubule-binding protein TANGLED</fullName>
    </recommendedName>
</protein>
<evidence type="ECO:0000313" key="4">
    <source>
        <dbReference type="Proteomes" id="UP000215914"/>
    </source>
</evidence>
<dbReference type="Proteomes" id="UP000215914">
    <property type="component" value="Chromosome 9"/>
</dbReference>
<dbReference type="InterPro" id="IPR044709">
    <property type="entry name" value="TAN1"/>
</dbReference>
<keyword evidence="4" id="KW-1185">Reference proteome</keyword>
<proteinExistence type="predicted"/>
<name>A0A251TWJ4_HELAN</name>
<evidence type="ECO:0000313" key="2">
    <source>
        <dbReference type="EMBL" id="KAF5789807.1"/>
    </source>
</evidence>
<dbReference type="STRING" id="4232.A0A251TWJ4"/>
<dbReference type="EMBL" id="MNCJ02000324">
    <property type="protein sequence ID" value="KAF5789807.1"/>
    <property type="molecule type" value="Genomic_DNA"/>
</dbReference>
<sequence length="358" mass="39786">MVARTPPKLRKKMLAPLDPNQLRETLNKVEKCLNRLQELEYVTGGTKVKSGANVSPRGNRGYLRTIRNGNGQKTSPGKLPTQIGEWKRMSLPAMILGETMGEILQASRFAKEIVATANTADPKTPVTDSRRKSRINPETTELRARRKREKQIIRAEPHSPLLQRTKSRINFKVSGSPPKPEPEKENRMFSANRVSPKNRPWARKTVIFPNPMFNSSSNAHNQKFCRTNSPVIPRNPPITPHKFLIKTPPAAARKAAPSSSSASVVKFQVKIRSPPVSLSPTRPTKKAVGGSPPKKVSTAAKLRRSFSPSRLASRLVSPLKSRKSSVPKSVDGGMMMMNMNMNMMSGLKQRPVSTPRRI</sequence>
<reference evidence="2" key="3">
    <citation type="submission" date="2020-06" db="EMBL/GenBank/DDBJ databases">
        <title>Helianthus annuus Genome sequencing and assembly Release 2.</title>
        <authorList>
            <person name="Gouzy J."/>
            <person name="Langlade N."/>
            <person name="Munos S."/>
        </authorList>
    </citation>
    <scope>NUCLEOTIDE SEQUENCE</scope>
    <source>
        <tissue evidence="2">Leaves</tissue>
    </source>
</reference>
<dbReference type="GO" id="GO:0008017">
    <property type="term" value="F:microtubule binding"/>
    <property type="evidence" value="ECO:0007669"/>
    <property type="project" value="InterPro"/>
</dbReference>
<feature type="region of interest" description="Disordered" evidence="1">
    <location>
        <begin position="120"/>
        <end position="148"/>
    </location>
</feature>
<organism evidence="3 4">
    <name type="scientific">Helianthus annuus</name>
    <name type="common">Common sunflower</name>
    <dbReference type="NCBI Taxonomy" id="4232"/>
    <lineage>
        <taxon>Eukaryota</taxon>
        <taxon>Viridiplantae</taxon>
        <taxon>Streptophyta</taxon>
        <taxon>Embryophyta</taxon>
        <taxon>Tracheophyta</taxon>
        <taxon>Spermatophyta</taxon>
        <taxon>Magnoliopsida</taxon>
        <taxon>eudicotyledons</taxon>
        <taxon>Gunneridae</taxon>
        <taxon>Pentapetalae</taxon>
        <taxon>asterids</taxon>
        <taxon>campanulids</taxon>
        <taxon>Asterales</taxon>
        <taxon>Asteraceae</taxon>
        <taxon>Asteroideae</taxon>
        <taxon>Heliantheae alliance</taxon>
        <taxon>Heliantheae</taxon>
        <taxon>Helianthus</taxon>
    </lineage>
</organism>
<accession>A0A251TWJ4</accession>
<dbReference type="InParanoid" id="A0A251TWJ4"/>
<feature type="region of interest" description="Disordered" evidence="1">
    <location>
        <begin position="274"/>
        <end position="333"/>
    </location>
</feature>
<reference evidence="3" key="2">
    <citation type="submission" date="2017-02" db="EMBL/GenBank/DDBJ databases">
        <title>Sunflower complete genome.</title>
        <authorList>
            <person name="Langlade N."/>
            <person name="Munos S."/>
        </authorList>
    </citation>
    <scope>NUCLEOTIDE SEQUENCE [LARGE SCALE GENOMIC DNA]</scope>
    <source>
        <tissue evidence="3">Leaves</tissue>
    </source>
</reference>
<evidence type="ECO:0000256" key="1">
    <source>
        <dbReference type="SAM" id="MobiDB-lite"/>
    </source>
</evidence>
<dbReference type="AlphaFoldDB" id="A0A251TWJ4"/>
<feature type="region of interest" description="Disordered" evidence="1">
    <location>
        <begin position="171"/>
        <end position="197"/>
    </location>
</feature>
<dbReference type="PANTHER" id="PTHR35728:SF1">
    <property type="entry name" value="MICROTUBULE-BINDING PROTEIN TANGLED-RELATED"/>
    <property type="match status" value="1"/>
</dbReference>
<gene>
    <name evidence="3" type="ORF">HannXRQ_Chr09g0248411</name>
    <name evidence="2" type="ORF">HanXRQr2_Chr09g0375561</name>
</gene>
<evidence type="ECO:0000313" key="3">
    <source>
        <dbReference type="EMBL" id="OTG14351.1"/>
    </source>
</evidence>
<reference evidence="2 4" key="1">
    <citation type="journal article" date="2017" name="Nature">
        <title>The sunflower genome provides insights into oil metabolism, flowering and Asterid evolution.</title>
        <authorList>
            <person name="Badouin H."/>
            <person name="Gouzy J."/>
            <person name="Grassa C.J."/>
            <person name="Murat F."/>
            <person name="Staton S.E."/>
            <person name="Cottret L."/>
            <person name="Lelandais-Briere C."/>
            <person name="Owens G.L."/>
            <person name="Carrere S."/>
            <person name="Mayjonade B."/>
            <person name="Legrand L."/>
            <person name="Gill N."/>
            <person name="Kane N.C."/>
            <person name="Bowers J.E."/>
            <person name="Hubner S."/>
            <person name="Bellec A."/>
            <person name="Berard A."/>
            <person name="Berges H."/>
            <person name="Blanchet N."/>
            <person name="Boniface M.C."/>
            <person name="Brunel D."/>
            <person name="Catrice O."/>
            <person name="Chaidir N."/>
            <person name="Claudel C."/>
            <person name="Donnadieu C."/>
            <person name="Faraut T."/>
            <person name="Fievet G."/>
            <person name="Helmstetter N."/>
            <person name="King M."/>
            <person name="Knapp S.J."/>
            <person name="Lai Z."/>
            <person name="Le Paslier M.C."/>
            <person name="Lippi Y."/>
            <person name="Lorenzon L."/>
            <person name="Mandel J.R."/>
            <person name="Marage G."/>
            <person name="Marchand G."/>
            <person name="Marquand E."/>
            <person name="Bret-Mestries E."/>
            <person name="Morien E."/>
            <person name="Nambeesan S."/>
            <person name="Nguyen T."/>
            <person name="Pegot-Espagnet P."/>
            <person name="Pouilly N."/>
            <person name="Raftis F."/>
            <person name="Sallet E."/>
            <person name="Schiex T."/>
            <person name="Thomas J."/>
            <person name="Vandecasteele C."/>
            <person name="Vares D."/>
            <person name="Vear F."/>
            <person name="Vautrin S."/>
            <person name="Crespi M."/>
            <person name="Mangin B."/>
            <person name="Burke J.M."/>
            <person name="Salse J."/>
            <person name="Munos S."/>
            <person name="Vincourt P."/>
            <person name="Rieseberg L.H."/>
            <person name="Langlade N.B."/>
        </authorList>
    </citation>
    <scope>NUCLEOTIDE SEQUENCE [LARGE SCALE GENOMIC DNA]</scope>
    <source>
        <strain evidence="4">cv. SF193</strain>
        <tissue evidence="2">Leaves</tissue>
    </source>
</reference>